<protein>
    <submittedName>
        <fullName evidence="3">Antibiotic biosynthesis monooxygenase family protein</fullName>
        <ecNumber evidence="3">1.-.-.-</ecNumber>
    </submittedName>
</protein>
<keyword evidence="3" id="KW-0503">Monooxygenase</keyword>
<comment type="caution">
    <text evidence="3">The sequence shown here is derived from an EMBL/GenBank/DDBJ whole genome shotgun (WGS) entry which is preliminary data.</text>
</comment>
<evidence type="ECO:0000259" key="2">
    <source>
        <dbReference type="Pfam" id="PF03992"/>
    </source>
</evidence>
<name>A0ABW2G558_9ACTN</name>
<dbReference type="EC" id="1.-.-.-" evidence="3"/>
<feature type="domain" description="ABM" evidence="2">
    <location>
        <begin position="110"/>
        <end position="167"/>
    </location>
</feature>
<dbReference type="RefSeq" id="WP_380232518.1">
    <property type="nucleotide sequence ID" value="NZ_JBHSVH010000002.1"/>
</dbReference>
<dbReference type="Proteomes" id="UP001596435">
    <property type="component" value="Unassembled WGS sequence"/>
</dbReference>
<dbReference type="InterPro" id="IPR011008">
    <property type="entry name" value="Dimeric_a/b-barrel"/>
</dbReference>
<evidence type="ECO:0000313" key="4">
    <source>
        <dbReference type="Proteomes" id="UP001596435"/>
    </source>
</evidence>
<dbReference type="SUPFAM" id="SSF54909">
    <property type="entry name" value="Dimeric alpha+beta barrel"/>
    <property type="match status" value="1"/>
</dbReference>
<evidence type="ECO:0000256" key="1">
    <source>
        <dbReference type="SAM" id="MobiDB-lite"/>
    </source>
</evidence>
<keyword evidence="3" id="KW-0560">Oxidoreductase</keyword>
<proteinExistence type="predicted"/>
<accession>A0ABW2G558</accession>
<reference evidence="4" key="1">
    <citation type="journal article" date="2019" name="Int. J. Syst. Evol. Microbiol.">
        <title>The Global Catalogue of Microorganisms (GCM) 10K type strain sequencing project: providing services to taxonomists for standard genome sequencing and annotation.</title>
        <authorList>
            <consortium name="The Broad Institute Genomics Platform"/>
            <consortium name="The Broad Institute Genome Sequencing Center for Infectious Disease"/>
            <person name="Wu L."/>
            <person name="Ma J."/>
        </authorList>
    </citation>
    <scope>NUCLEOTIDE SEQUENCE [LARGE SCALE GENOMIC DNA]</scope>
    <source>
        <strain evidence="4">CGMCC 1.12859</strain>
    </source>
</reference>
<dbReference type="EMBL" id="JBHTAJ010000080">
    <property type="protein sequence ID" value="MFC7183855.1"/>
    <property type="molecule type" value="Genomic_DNA"/>
</dbReference>
<dbReference type="InterPro" id="IPR007138">
    <property type="entry name" value="ABM_dom"/>
</dbReference>
<evidence type="ECO:0000313" key="3">
    <source>
        <dbReference type="EMBL" id="MFC7183855.1"/>
    </source>
</evidence>
<sequence length="200" mass="20819">MAGATPGRLVAGFAFDTAHAPVARGEALSVDGESAASGLPVGLVRRPFTGAPTIGIQLLTRGRTARPVTAGSPRVAGGPSGGAGRTLEDPQRSEVVAMAEQVLSEVGAVVAPDREAELVALYRELVSGPLPEGLLRTELLRGPSGHWRIQSHWRDLAALEAVRNAAERPAAPQLFRRVGTEPELVVFTVVADQEASVSLP</sequence>
<feature type="region of interest" description="Disordered" evidence="1">
    <location>
        <begin position="67"/>
        <end position="89"/>
    </location>
</feature>
<organism evidence="3 4">
    <name type="scientific">Kitasatospora paranensis</name>
    <dbReference type="NCBI Taxonomy" id="258053"/>
    <lineage>
        <taxon>Bacteria</taxon>
        <taxon>Bacillati</taxon>
        <taxon>Actinomycetota</taxon>
        <taxon>Actinomycetes</taxon>
        <taxon>Kitasatosporales</taxon>
        <taxon>Streptomycetaceae</taxon>
        <taxon>Kitasatospora</taxon>
    </lineage>
</organism>
<gene>
    <name evidence="3" type="ORF">ACFQMG_30345</name>
</gene>
<keyword evidence="4" id="KW-1185">Reference proteome</keyword>
<dbReference type="Pfam" id="PF03992">
    <property type="entry name" value="ABM"/>
    <property type="match status" value="1"/>
</dbReference>
<dbReference type="GO" id="GO:0004497">
    <property type="term" value="F:monooxygenase activity"/>
    <property type="evidence" value="ECO:0007669"/>
    <property type="project" value="UniProtKB-KW"/>
</dbReference>